<feature type="compositionally biased region" description="Polar residues" evidence="1">
    <location>
        <begin position="264"/>
        <end position="275"/>
    </location>
</feature>
<feature type="transmembrane region" description="Helical" evidence="2">
    <location>
        <begin position="82"/>
        <end position="105"/>
    </location>
</feature>
<feature type="transmembrane region" description="Helical" evidence="2">
    <location>
        <begin position="236"/>
        <end position="256"/>
    </location>
</feature>
<keyword evidence="2" id="KW-0812">Transmembrane</keyword>
<feature type="compositionally biased region" description="Polar residues" evidence="1">
    <location>
        <begin position="284"/>
        <end position="293"/>
    </location>
</feature>
<reference evidence="5" key="3">
    <citation type="submission" date="2025-04" db="UniProtKB">
        <authorList>
            <consortium name="RefSeq"/>
        </authorList>
    </citation>
    <scope>IDENTIFICATION</scope>
    <source>
        <strain evidence="5">CBS 304.34</strain>
    </source>
</reference>
<sequence length="361" mass="39980">MPDISKFNEVPLAGNVVSVVLSMTTIAVLATCLTRRLQTIHSWRALPLTSWLLIAIYVDSGLFVFVTAVISHGVDLNSSGDLCGGAILLCLICYLTTKIMIYLFLVEKAYIIRGSRQSRLKNKLYVVNFFGLIVPYVVVIVMNFVYRFSYINKDGVCIIGMKRISMIPLITLDVILNVYLTMLFLLPLRKLYSYQHNVNPALRKMAMRTFIGSCATLISSVVNLTVLMVLEGEPGWVCLMCCNADILFSVIVLHWVTAVDSVRSPANSTPRPTGSKSRDRKSGNPANTWTSKLSGKEAGMVTTSCVGNIRHKTSELELDKIRVQTEQTQEVEVGAKSAVTTDSAHAHQDFLGRSNSTERMV</sequence>
<dbReference type="OrthoDB" id="3210850at2759"/>
<evidence type="ECO:0000313" key="3">
    <source>
        <dbReference type="EMBL" id="KAF2813843.1"/>
    </source>
</evidence>
<proteinExistence type="predicted"/>
<feature type="region of interest" description="Disordered" evidence="1">
    <location>
        <begin position="263"/>
        <end position="293"/>
    </location>
</feature>
<gene>
    <name evidence="3 5" type="ORF">BDZ99DRAFT_567569</name>
</gene>
<feature type="transmembrane region" description="Helical" evidence="2">
    <location>
        <begin position="125"/>
        <end position="146"/>
    </location>
</feature>
<feature type="transmembrane region" description="Helical" evidence="2">
    <location>
        <begin position="45"/>
        <end position="70"/>
    </location>
</feature>
<dbReference type="PANTHER" id="PTHR38848">
    <property type="entry name" value="G-PROTEIN COUPLED RECEPTORS FAMILY 3 PROFILE DOMAIN-CONTAINING PROTEIN"/>
    <property type="match status" value="1"/>
</dbReference>
<accession>A0A6A6YZG8</accession>
<evidence type="ECO:0000313" key="5">
    <source>
        <dbReference type="RefSeq" id="XP_033580807.1"/>
    </source>
</evidence>
<evidence type="ECO:0000256" key="1">
    <source>
        <dbReference type="SAM" id="MobiDB-lite"/>
    </source>
</evidence>
<keyword evidence="4" id="KW-1185">Reference proteome</keyword>
<dbReference type="Proteomes" id="UP000504636">
    <property type="component" value="Unplaced"/>
</dbReference>
<keyword evidence="2" id="KW-1133">Transmembrane helix</keyword>
<dbReference type="AlphaFoldDB" id="A0A6A6YZG8"/>
<evidence type="ECO:0008006" key="6">
    <source>
        <dbReference type="Google" id="ProtNLM"/>
    </source>
</evidence>
<name>A0A6A6YZG8_9PEZI</name>
<protein>
    <recommendedName>
        <fullName evidence="6">G-protein coupled receptors family 1 profile domain-containing protein</fullName>
    </recommendedName>
</protein>
<reference evidence="3 5" key="1">
    <citation type="journal article" date="2020" name="Stud. Mycol.">
        <title>101 Dothideomycetes genomes: a test case for predicting lifestyles and emergence of pathogens.</title>
        <authorList>
            <person name="Haridas S."/>
            <person name="Albert R."/>
            <person name="Binder M."/>
            <person name="Bloem J."/>
            <person name="Labutti K."/>
            <person name="Salamov A."/>
            <person name="Andreopoulos B."/>
            <person name="Baker S."/>
            <person name="Barry K."/>
            <person name="Bills G."/>
            <person name="Bluhm B."/>
            <person name="Cannon C."/>
            <person name="Castanera R."/>
            <person name="Culley D."/>
            <person name="Daum C."/>
            <person name="Ezra D."/>
            <person name="Gonzalez J."/>
            <person name="Henrissat B."/>
            <person name="Kuo A."/>
            <person name="Liang C."/>
            <person name="Lipzen A."/>
            <person name="Lutzoni F."/>
            <person name="Magnuson J."/>
            <person name="Mondo S."/>
            <person name="Nolan M."/>
            <person name="Ohm R."/>
            <person name="Pangilinan J."/>
            <person name="Park H.-J."/>
            <person name="Ramirez L."/>
            <person name="Alfaro M."/>
            <person name="Sun H."/>
            <person name="Tritt A."/>
            <person name="Yoshinaga Y."/>
            <person name="Zwiers L.-H."/>
            <person name="Turgeon B."/>
            <person name="Goodwin S."/>
            <person name="Spatafora J."/>
            <person name="Crous P."/>
            <person name="Grigoriev I."/>
        </authorList>
    </citation>
    <scope>NUCLEOTIDE SEQUENCE</scope>
    <source>
        <strain evidence="3 5">CBS 304.34</strain>
    </source>
</reference>
<reference evidence="5" key="2">
    <citation type="submission" date="2020-04" db="EMBL/GenBank/DDBJ databases">
        <authorList>
            <consortium name="NCBI Genome Project"/>
        </authorList>
    </citation>
    <scope>NUCLEOTIDE SEQUENCE</scope>
    <source>
        <strain evidence="5">CBS 304.34</strain>
    </source>
</reference>
<evidence type="ECO:0000313" key="4">
    <source>
        <dbReference type="Proteomes" id="UP000504636"/>
    </source>
</evidence>
<dbReference type="GeneID" id="54468591"/>
<feature type="transmembrane region" description="Helical" evidence="2">
    <location>
        <begin position="12"/>
        <end position="33"/>
    </location>
</feature>
<keyword evidence="2" id="KW-0472">Membrane</keyword>
<feature type="transmembrane region" description="Helical" evidence="2">
    <location>
        <begin position="209"/>
        <end position="230"/>
    </location>
</feature>
<dbReference type="RefSeq" id="XP_033580807.1">
    <property type="nucleotide sequence ID" value="XM_033727698.1"/>
</dbReference>
<dbReference type="EMBL" id="MU003695">
    <property type="protein sequence ID" value="KAF2813843.1"/>
    <property type="molecule type" value="Genomic_DNA"/>
</dbReference>
<feature type="transmembrane region" description="Helical" evidence="2">
    <location>
        <begin position="166"/>
        <end position="188"/>
    </location>
</feature>
<evidence type="ECO:0000256" key="2">
    <source>
        <dbReference type="SAM" id="Phobius"/>
    </source>
</evidence>
<organism evidence="3">
    <name type="scientific">Mytilinidion resinicola</name>
    <dbReference type="NCBI Taxonomy" id="574789"/>
    <lineage>
        <taxon>Eukaryota</taxon>
        <taxon>Fungi</taxon>
        <taxon>Dikarya</taxon>
        <taxon>Ascomycota</taxon>
        <taxon>Pezizomycotina</taxon>
        <taxon>Dothideomycetes</taxon>
        <taxon>Pleosporomycetidae</taxon>
        <taxon>Mytilinidiales</taxon>
        <taxon>Mytilinidiaceae</taxon>
        <taxon>Mytilinidion</taxon>
    </lineage>
</organism>
<dbReference type="PANTHER" id="PTHR38848:SF3">
    <property type="entry name" value="G-PROTEIN COUPLED RECEPTORS FAMILY 3 PROFILE DOMAIN-CONTAINING PROTEIN"/>
    <property type="match status" value="1"/>
</dbReference>